<evidence type="ECO:0000256" key="1">
    <source>
        <dbReference type="SAM" id="Coils"/>
    </source>
</evidence>
<dbReference type="Proteomes" id="UP001146793">
    <property type="component" value="Unassembled WGS sequence"/>
</dbReference>
<dbReference type="GO" id="GO:0003723">
    <property type="term" value="F:RNA binding"/>
    <property type="evidence" value="ECO:0007669"/>
    <property type="project" value="TreeGrafter"/>
</dbReference>
<dbReference type="PANTHER" id="PTHR18934">
    <property type="entry name" value="ATP-DEPENDENT RNA HELICASE"/>
    <property type="match status" value="1"/>
</dbReference>
<keyword evidence="1" id="KW-0175">Coiled coil</keyword>
<dbReference type="PANTHER" id="PTHR18934:SF85">
    <property type="entry name" value="ATP-DEPENDENT RNA HELICASE DHX8"/>
    <property type="match status" value="1"/>
</dbReference>
<gene>
    <name evidence="2" type="ORF">M0812_05309</name>
</gene>
<dbReference type="InterPro" id="IPR027417">
    <property type="entry name" value="P-loop_NTPase"/>
</dbReference>
<dbReference type="GO" id="GO:0071013">
    <property type="term" value="C:catalytic step 2 spliceosome"/>
    <property type="evidence" value="ECO:0007669"/>
    <property type="project" value="TreeGrafter"/>
</dbReference>
<evidence type="ECO:0000313" key="2">
    <source>
        <dbReference type="EMBL" id="KAJ3449164.1"/>
    </source>
</evidence>
<feature type="coiled-coil region" evidence="1">
    <location>
        <begin position="54"/>
        <end position="96"/>
    </location>
</feature>
<dbReference type="GO" id="GO:0000390">
    <property type="term" value="P:spliceosomal complex disassembly"/>
    <property type="evidence" value="ECO:0007669"/>
    <property type="project" value="TreeGrafter"/>
</dbReference>
<organism evidence="2 3">
    <name type="scientific">Anaeramoeba flamelloides</name>
    <dbReference type="NCBI Taxonomy" id="1746091"/>
    <lineage>
        <taxon>Eukaryota</taxon>
        <taxon>Metamonada</taxon>
        <taxon>Anaeramoebidae</taxon>
        <taxon>Anaeramoeba</taxon>
    </lineage>
</organism>
<dbReference type="SUPFAM" id="SSF52540">
    <property type="entry name" value="P-loop containing nucleoside triphosphate hydrolases"/>
    <property type="match status" value="1"/>
</dbReference>
<proteinExistence type="predicted"/>
<keyword evidence="2" id="KW-0547">Nucleotide-binding</keyword>
<dbReference type="Gene3D" id="3.40.50.300">
    <property type="entry name" value="P-loop containing nucleotide triphosphate hydrolases"/>
    <property type="match status" value="2"/>
</dbReference>
<reference evidence="2" key="1">
    <citation type="submission" date="2022-08" db="EMBL/GenBank/DDBJ databases">
        <title>Novel sulphate-reducing endosymbionts in the free-living metamonad Anaeramoeba.</title>
        <authorList>
            <person name="Jerlstrom-Hultqvist J."/>
            <person name="Cepicka I."/>
            <person name="Gallot-Lavallee L."/>
            <person name="Salas-Leiva D."/>
            <person name="Curtis B.A."/>
            <person name="Zahonova K."/>
            <person name="Pipaliya S."/>
            <person name="Dacks J."/>
            <person name="Roger A.J."/>
        </authorList>
    </citation>
    <scope>NUCLEOTIDE SEQUENCE</scope>
    <source>
        <strain evidence="2">Busselton2</strain>
    </source>
</reference>
<sequence>MLSPSPCLVGITQPRRITAIVLSDRVAGEINSGVGEFVGYSILFDDRTSKKKRVKFMTDENEKERERVTEMETKMIREMESEIEMKKKKEKEKEKVMEMKQHMAKKLLKRRPRSLPLSTRPMEASGLWSKRGLAKQKARDSKEGIDGLEVVEISKESARQRMGRAGRENTAKCFRIYTKDCYHSMKETRIPEIQRTEMADVLLKLIALGIPNIFSIGFDRMPPHACPRFNKIHRAGMPFRYFNRCVPAICPVDFFHPFPNCKREKVNEIKSYFASEFGDHITYLNVFETWAREGRSKKWCTKRFIN</sequence>
<dbReference type="AlphaFoldDB" id="A0AAV8A6J0"/>
<keyword evidence="2" id="KW-0347">Helicase</keyword>
<evidence type="ECO:0000313" key="3">
    <source>
        <dbReference type="Proteomes" id="UP001146793"/>
    </source>
</evidence>
<protein>
    <submittedName>
        <fullName evidence="2">Atp-dependent RNA helicase</fullName>
    </submittedName>
</protein>
<dbReference type="Gene3D" id="1.10.10.2130">
    <property type="entry name" value="DEAH helicase family, winged-helix domain"/>
    <property type="match status" value="1"/>
</dbReference>
<dbReference type="EMBL" id="JANTQA010000012">
    <property type="protein sequence ID" value="KAJ3449164.1"/>
    <property type="molecule type" value="Genomic_DNA"/>
</dbReference>
<comment type="caution">
    <text evidence="2">The sequence shown here is derived from an EMBL/GenBank/DDBJ whole genome shotgun (WGS) entry which is preliminary data.</text>
</comment>
<dbReference type="GO" id="GO:0004386">
    <property type="term" value="F:helicase activity"/>
    <property type="evidence" value="ECO:0007669"/>
    <property type="project" value="UniProtKB-KW"/>
</dbReference>
<dbReference type="InterPro" id="IPR042035">
    <property type="entry name" value="DEAH_win-hel_dom"/>
</dbReference>
<keyword evidence="2" id="KW-0067">ATP-binding</keyword>
<keyword evidence="2" id="KW-0378">Hydrolase</keyword>
<accession>A0AAV8A6J0</accession>
<name>A0AAV8A6J0_9EUKA</name>